<keyword evidence="4 5" id="KW-0732">Signal</keyword>
<evidence type="ECO:0000256" key="5">
    <source>
        <dbReference type="SAM" id="SignalP"/>
    </source>
</evidence>
<evidence type="ECO:0000259" key="6">
    <source>
        <dbReference type="Pfam" id="PF00496"/>
    </source>
</evidence>
<keyword evidence="8" id="KW-1185">Reference proteome</keyword>
<dbReference type="InterPro" id="IPR000914">
    <property type="entry name" value="SBP_5_dom"/>
</dbReference>
<evidence type="ECO:0000256" key="2">
    <source>
        <dbReference type="ARBA" id="ARBA00005695"/>
    </source>
</evidence>
<proteinExistence type="inferred from homology"/>
<dbReference type="PANTHER" id="PTHR30290:SF9">
    <property type="entry name" value="OLIGOPEPTIDE-BINDING PROTEIN APPA"/>
    <property type="match status" value="1"/>
</dbReference>
<dbReference type="SUPFAM" id="SSF53850">
    <property type="entry name" value="Periplasmic binding protein-like II"/>
    <property type="match status" value="2"/>
</dbReference>
<organism evidence="7 8">
    <name type="scientific">Aquibium pacificus</name>
    <dbReference type="NCBI Taxonomy" id="3153579"/>
    <lineage>
        <taxon>Bacteria</taxon>
        <taxon>Pseudomonadati</taxon>
        <taxon>Pseudomonadota</taxon>
        <taxon>Alphaproteobacteria</taxon>
        <taxon>Hyphomicrobiales</taxon>
        <taxon>Phyllobacteriaceae</taxon>
        <taxon>Aquibium</taxon>
    </lineage>
</organism>
<sequence>MRSSFKSVMATAFLAIVAASPALAGDPIRKIEIFTRPQAAQPQEFQSVQLIAQEWRKLGLDVEVKVMPWEQMSDVVWYQRDKWDVTAWQMVGRPERSDPDEIVYNLFHSSTAEKGYNFIGYMNPDYDAVVEAQRVEIDQDKRKDLIFKAQEMLAADQPNMMLVHPKSTFAFDKTVWKAESVVNQSGIGIRNTWTFMGLEPAGDKKDIVLNSGDNVQAINPLYISGGVDSWVFELVYDRLARVGPDGLPKPWAAESIDFTDPTTVQVKLRPGMLWHDGKPVTADDVKFSYEAVVSGEAPMYAPFASNVESIEVIDPTTLTFKLKKAAASFVTSSMAKINLIPKHVWEPVIEDLKTKDTNAESFQEQTPIGSGPYKFERWLTNEEIVLHANKDHFNAPKADRWILRIVPNVEAALGMLRSGEINFLAEFTGDPQVLIDAAAADGDLEVVSTVDMGFRYVAFNGRRAPFDDPAFRNALSRAVDRQLIVKAAFKGFAEPSNSVVSPALGFWHDAAVVSGLKTGQDVAKKLLEDAGYTLEGGKLTYPGDKKEELAAE</sequence>
<dbReference type="PANTHER" id="PTHR30290">
    <property type="entry name" value="PERIPLASMIC BINDING COMPONENT OF ABC TRANSPORTER"/>
    <property type="match status" value="1"/>
</dbReference>
<comment type="similarity">
    <text evidence="2">Belongs to the bacterial solute-binding protein 5 family.</text>
</comment>
<comment type="caution">
    <text evidence="7">The sequence shown here is derived from an EMBL/GenBank/DDBJ whole genome shotgun (WGS) entry which is preliminary data.</text>
</comment>
<evidence type="ECO:0000256" key="3">
    <source>
        <dbReference type="ARBA" id="ARBA00022448"/>
    </source>
</evidence>
<keyword evidence="3" id="KW-0813">Transport</keyword>
<dbReference type="InterPro" id="IPR039424">
    <property type="entry name" value="SBP_5"/>
</dbReference>
<name>A0ABV3SQB1_9HYPH</name>
<gene>
    <name evidence="7" type="ORF">ABGN05_25405</name>
</gene>
<reference evidence="7 8" key="1">
    <citation type="submission" date="2024-05" db="EMBL/GenBank/DDBJ databases">
        <authorList>
            <person name="Jiang F."/>
        </authorList>
    </citation>
    <scope>NUCLEOTIDE SEQUENCE [LARGE SCALE GENOMIC DNA]</scope>
    <source>
        <strain evidence="7 8">LZ166</strain>
    </source>
</reference>
<dbReference type="CDD" id="cd00995">
    <property type="entry name" value="PBP2_NikA_DppA_OppA_like"/>
    <property type="match status" value="1"/>
</dbReference>
<evidence type="ECO:0000313" key="7">
    <source>
        <dbReference type="EMBL" id="MEX0408982.1"/>
    </source>
</evidence>
<comment type="subcellular location">
    <subcellularLocation>
        <location evidence="1">Periplasm</location>
    </subcellularLocation>
</comment>
<dbReference type="RefSeq" id="WP_367956835.1">
    <property type="nucleotide sequence ID" value="NZ_JBDPGJ010000007.1"/>
</dbReference>
<evidence type="ECO:0000313" key="8">
    <source>
        <dbReference type="Proteomes" id="UP001556692"/>
    </source>
</evidence>
<dbReference type="EMBL" id="JBDPGJ010000007">
    <property type="protein sequence ID" value="MEX0408982.1"/>
    <property type="molecule type" value="Genomic_DNA"/>
</dbReference>
<evidence type="ECO:0000256" key="1">
    <source>
        <dbReference type="ARBA" id="ARBA00004418"/>
    </source>
</evidence>
<protein>
    <submittedName>
        <fullName evidence="7">ABC transporter substrate-binding protein</fullName>
    </submittedName>
</protein>
<dbReference type="Gene3D" id="3.10.105.10">
    <property type="entry name" value="Dipeptide-binding Protein, Domain 3"/>
    <property type="match status" value="2"/>
</dbReference>
<evidence type="ECO:0000256" key="4">
    <source>
        <dbReference type="ARBA" id="ARBA00022729"/>
    </source>
</evidence>
<dbReference type="Gene3D" id="3.40.190.10">
    <property type="entry name" value="Periplasmic binding protein-like II"/>
    <property type="match status" value="2"/>
</dbReference>
<accession>A0ABV3SQB1</accession>
<dbReference type="Proteomes" id="UP001556692">
    <property type="component" value="Unassembled WGS sequence"/>
</dbReference>
<feature type="chain" id="PRO_5046436525" evidence="5">
    <location>
        <begin position="25"/>
        <end position="552"/>
    </location>
</feature>
<feature type="signal peptide" evidence="5">
    <location>
        <begin position="1"/>
        <end position="24"/>
    </location>
</feature>
<feature type="domain" description="Solute-binding protein family 5" evidence="6">
    <location>
        <begin position="248"/>
        <end position="540"/>
    </location>
</feature>
<dbReference type="Pfam" id="PF00496">
    <property type="entry name" value="SBP_bac_5"/>
    <property type="match status" value="1"/>
</dbReference>